<dbReference type="PANTHER" id="PTHR16089">
    <property type="entry name" value="REST COREPRESSOR COREST PROTEIN-RELATED"/>
    <property type="match status" value="1"/>
</dbReference>
<reference evidence="6" key="1">
    <citation type="submission" date="2016-11" db="UniProtKB">
        <authorList>
            <consortium name="WormBaseParasite"/>
        </authorList>
    </citation>
    <scope>IDENTIFICATION</scope>
</reference>
<accession>A0A1I7U029</accession>
<organism evidence="5 6">
    <name type="scientific">Caenorhabditis tropicalis</name>
    <dbReference type="NCBI Taxonomy" id="1561998"/>
    <lineage>
        <taxon>Eukaryota</taxon>
        <taxon>Metazoa</taxon>
        <taxon>Ecdysozoa</taxon>
        <taxon>Nematoda</taxon>
        <taxon>Chromadorea</taxon>
        <taxon>Rhabditida</taxon>
        <taxon>Rhabditina</taxon>
        <taxon>Rhabditomorpha</taxon>
        <taxon>Rhabditoidea</taxon>
        <taxon>Rhabditidae</taxon>
        <taxon>Peloderinae</taxon>
        <taxon>Caenorhabditis</taxon>
    </lineage>
</organism>
<dbReference type="PANTHER" id="PTHR16089:SF42">
    <property type="entry name" value="ELM2 DOMAIN-CONTAINING PROTEIN"/>
    <property type="match status" value="1"/>
</dbReference>
<keyword evidence="3" id="KW-0539">Nucleus</keyword>
<dbReference type="GO" id="GO:0003714">
    <property type="term" value="F:transcription corepressor activity"/>
    <property type="evidence" value="ECO:0007669"/>
    <property type="project" value="TreeGrafter"/>
</dbReference>
<sequence length="471" mass="56145">MDLEEYSEDPFRENPLKVPRGPLQKLFKAKKVRMQSVEVEPLEQKISDPMQTEVKPIEIGPHYQADIKEWINPEQIENIQDRDVCTWKPPDSEQREHAFVGTRISNRKTREELKEMFYEAVKILVWRTTWRQFDGHITLDIALWKLMECGYSFRRFLNSVEDCLETLPQRMKPLTIGQAEMLFKSLGNNQKSMRELQKTIMPQYHLGEIRPYIIQFCRYYNKMGRIQLPCNCDSFLCYDQTFEPRYGCKNCTKHLKDTTEYKSDRLCLLCLTYEEITGEARETKDILWDQDEAHLIEQWKRLEREMKRNIGREELLEILQYKRNQRLAAGGVTEEELNSLGSNHLVNSKKELIRKLQPFILPHFVKCQCEKNIRFTENEVRKYRKGIINSHGRIREASNELKVEVKLIFRFLEMYGPEHPIWKNSNSHEWHENWERGLVPLSANQLPDLIKPLKTREISKLNEPPKKKTKN</sequence>
<evidence type="ECO:0000256" key="3">
    <source>
        <dbReference type="ARBA" id="ARBA00023242"/>
    </source>
</evidence>
<dbReference type="PROSITE" id="PS51156">
    <property type="entry name" value="ELM2"/>
    <property type="match status" value="1"/>
</dbReference>
<evidence type="ECO:0000313" key="6">
    <source>
        <dbReference type="WBParaSite" id="Csp11.Scaffold629.g13510.t1"/>
    </source>
</evidence>
<keyword evidence="5" id="KW-1185">Reference proteome</keyword>
<dbReference type="InterPro" id="IPR000949">
    <property type="entry name" value="ELM2_dom"/>
</dbReference>
<dbReference type="eggNOG" id="ENOG502R11V">
    <property type="taxonomic scope" value="Eukaryota"/>
</dbReference>
<evidence type="ECO:0000259" key="4">
    <source>
        <dbReference type="PROSITE" id="PS51156"/>
    </source>
</evidence>
<dbReference type="GO" id="GO:0006357">
    <property type="term" value="P:regulation of transcription by RNA polymerase II"/>
    <property type="evidence" value="ECO:0007669"/>
    <property type="project" value="TreeGrafter"/>
</dbReference>
<evidence type="ECO:0000256" key="1">
    <source>
        <dbReference type="ARBA" id="ARBA00023015"/>
    </source>
</evidence>
<proteinExistence type="predicted"/>
<feature type="domain" description="ELM2" evidence="4">
    <location>
        <begin position="55"/>
        <end position="164"/>
    </location>
</feature>
<name>A0A1I7U029_9PELO</name>
<dbReference type="WBParaSite" id="Csp11.Scaffold629.g13510.t1">
    <property type="protein sequence ID" value="Csp11.Scaffold629.g13510.t1"/>
    <property type="gene ID" value="Csp11.Scaffold629.g13510"/>
</dbReference>
<dbReference type="GO" id="GO:0000118">
    <property type="term" value="C:histone deacetylase complex"/>
    <property type="evidence" value="ECO:0007669"/>
    <property type="project" value="TreeGrafter"/>
</dbReference>
<dbReference type="STRING" id="1561998.A0A1I7U029"/>
<evidence type="ECO:0000256" key="2">
    <source>
        <dbReference type="ARBA" id="ARBA00023163"/>
    </source>
</evidence>
<dbReference type="AlphaFoldDB" id="A0A1I7U029"/>
<keyword evidence="1" id="KW-0805">Transcription regulation</keyword>
<protein>
    <submittedName>
        <fullName evidence="6">ELM2 domain-containing protein</fullName>
    </submittedName>
</protein>
<dbReference type="InterPro" id="IPR051066">
    <property type="entry name" value="Trans_reg/Corepressor"/>
</dbReference>
<keyword evidence="2" id="KW-0804">Transcription</keyword>
<dbReference type="GO" id="GO:0005667">
    <property type="term" value="C:transcription regulator complex"/>
    <property type="evidence" value="ECO:0007669"/>
    <property type="project" value="TreeGrafter"/>
</dbReference>
<dbReference type="Proteomes" id="UP000095282">
    <property type="component" value="Unplaced"/>
</dbReference>
<evidence type="ECO:0000313" key="5">
    <source>
        <dbReference type="Proteomes" id="UP000095282"/>
    </source>
</evidence>